<dbReference type="GO" id="GO:0048364">
    <property type="term" value="P:root development"/>
    <property type="evidence" value="ECO:0007669"/>
    <property type="project" value="InterPro"/>
</dbReference>
<dbReference type="GO" id="GO:0048367">
    <property type="term" value="P:shoot system development"/>
    <property type="evidence" value="ECO:0007669"/>
    <property type="project" value="InterPro"/>
</dbReference>
<dbReference type="RefSeq" id="XP_011069599.1">
    <property type="nucleotide sequence ID" value="XM_011071297.2"/>
</dbReference>
<organism evidence="2 3">
    <name type="scientific">Sesamum indicum</name>
    <name type="common">Oriental sesame</name>
    <name type="synonym">Sesamum orientale</name>
    <dbReference type="NCBI Taxonomy" id="4182"/>
    <lineage>
        <taxon>Eukaryota</taxon>
        <taxon>Viridiplantae</taxon>
        <taxon>Streptophyta</taxon>
        <taxon>Embryophyta</taxon>
        <taxon>Tracheophyta</taxon>
        <taxon>Spermatophyta</taxon>
        <taxon>Magnoliopsida</taxon>
        <taxon>eudicotyledons</taxon>
        <taxon>Gunneridae</taxon>
        <taxon>Pentapetalae</taxon>
        <taxon>asterids</taxon>
        <taxon>lamiids</taxon>
        <taxon>Lamiales</taxon>
        <taxon>Pedaliaceae</taxon>
        <taxon>Sesamum</taxon>
    </lineage>
</organism>
<dbReference type="Proteomes" id="UP000504604">
    <property type="component" value="Linkage group LG2"/>
</dbReference>
<keyword evidence="1" id="KW-0175">Coiled coil</keyword>
<name>A0A6I9SIK5_SESIN</name>
<dbReference type="PANTHER" id="PTHR33070:SF129">
    <property type="entry name" value="DUF241 DOMAIN PROTEIN"/>
    <property type="match status" value="1"/>
</dbReference>
<feature type="coiled-coil region" evidence="1">
    <location>
        <begin position="276"/>
        <end position="303"/>
    </location>
</feature>
<dbReference type="Pfam" id="PF03087">
    <property type="entry name" value="BPS1"/>
    <property type="match status" value="1"/>
</dbReference>
<proteinExistence type="predicted"/>
<accession>A0A6I9SIK5</accession>
<evidence type="ECO:0000256" key="1">
    <source>
        <dbReference type="SAM" id="Coils"/>
    </source>
</evidence>
<dbReference type="GeneID" id="105155422"/>
<dbReference type="InParanoid" id="A0A6I9SIK5"/>
<reference evidence="3" key="1">
    <citation type="submission" date="2025-08" db="UniProtKB">
        <authorList>
            <consortium name="RefSeq"/>
        </authorList>
    </citation>
    <scope>IDENTIFICATION</scope>
</reference>
<gene>
    <name evidence="3" type="primary">LOC105155422</name>
</gene>
<evidence type="ECO:0000313" key="3">
    <source>
        <dbReference type="RefSeq" id="XP_011069599.1"/>
    </source>
</evidence>
<dbReference type="PANTHER" id="PTHR33070">
    <property type="entry name" value="OS06G0725500 PROTEIN"/>
    <property type="match status" value="1"/>
</dbReference>
<evidence type="ECO:0000313" key="2">
    <source>
        <dbReference type="Proteomes" id="UP000504604"/>
    </source>
</evidence>
<keyword evidence="2" id="KW-1185">Reference proteome</keyword>
<sequence>MEDVESFLKHERYIGKRPTSNISCVPANDADKMDPVNLNSDAHSFHVSFTIVLGLIKLQHWLRSSEGTSTSATSVTANLASLRDLHDGINNLIQMPTTQEALCHGNSEKWTHELLEGSLGLVDLCGFARDILSLTKGSVQDLQSSIRRNRGETATADDINAYMTSRKKINKMVKKFIKNFKNFDQNCTQFLKEESDVKAIAGMLKETESFDFSVLKSLLTILSGEKGRSKIRSWSFLSKFTQTSRVHSERDQECGAEELGLLNLHKSGKNMDITAVQDVLKQLKSSEMTIQELEEELESFFRSLVKTRVSLLNALNH</sequence>
<dbReference type="AlphaFoldDB" id="A0A6I9SIK5"/>
<dbReference type="OrthoDB" id="912240at2759"/>
<dbReference type="KEGG" id="sind:105155422"/>
<dbReference type="InterPro" id="IPR004320">
    <property type="entry name" value="BPS1_pln"/>
</dbReference>
<protein>
    <submittedName>
        <fullName evidence="3">Uncharacterized protein LOC105155422</fullName>
    </submittedName>
</protein>